<gene>
    <name evidence="3" type="ORF">M0812_10620</name>
</gene>
<accession>A0AAV7ZXX9</accession>
<feature type="region of interest" description="Disordered" evidence="2">
    <location>
        <begin position="556"/>
        <end position="602"/>
    </location>
</feature>
<sequence length="1184" mass="140012">MDFDNVEIELDYQPIVLIDNSGSTGTRMQNNKNILQNEIEKISEKLTELGVEEVRLMFWDHKFTNFGTYPVSDLLKIKVASASSLKRERQINKNVIGPQGATYLDCVLEHLPKGWYQDKKVSDLYIVTDGELSGKIRRTSELLKELIEEFGIRIFIMTVESNGTNYSEGNISSGRAIYRMIRENGLMKNVKEFVSFNNYHKDIPFINFMNPDLPRGYIPFRKENFKLEKLPAFIGHIQKIIQSTKDNIDMIKLAHELSISIYNINKHKAEHLQFGTIEIFCRLFEGSKQYGEIREMFLKEIKNHMSGKSSTFTDYKRNREKVFEKAQMSLFESVKDTLKGKNKRSFVSFPARVGENDENKVIITFKPEEVKEPIKFYEKTFKMGGAKYQDYVIPVFPIDIFMDGGFGDQCMRQWIRMNYCKKYGFKIASDYILYYFLVDAVKVILSENINEETKNAYKTLMRIMLDRKKYGLDITEFSYLQNNNHPSSSNGNTKKITYLLNNAAKSEKINVKPYTLWYCISKIVGLEKSQLQFCTQDLFADGSNIVEKVKVQESEQKEIGKENKEENENKKENENKEDEEKKKEKVNENVNENEKENEEEKTKVVEVEEKSKDNIYKIIQSNYQQYNEINLIKNIQYEYVCYITLDDTSKTGGYTIPRHHITDTMVCRPNYVLSEEGLQSYQGRDFLCPICYTRIEKNSLIKIKSQKERLKDLETKENKIQIVNEPKYKKDSHEILKITTTDNDYELKLLDECNLKTLSYEFDKPVINDPLGNHRPLVFTQEEFNKSVYKRFPFLNGLNYDGICLAGGFCRSIILKSQMKDLDFFFYGENEDHYKNFLRFYKELIENIKEHESKNNNNISFLLMYKPQFNVFEMVGIVDPNNFISEEYSLDNFSNYKFTSLRRYNKFVYIDPTNKKVYRKKLSSRYKEREIEEDIEKFTKEGIEPWNNKIESKSTGNYFEDRDITGLRIKYRIQFILVKFNGIGDIFDSFDMHPSKVAFDGEHTYLTPDSEMAYRYMMNVIDEKRYSDLFDTRLNKYLCYGFSIVMPHLNIDLIKRYFNNRRYSNVVEMKINKFKFSVSDIDGNNIIINHNSNIKEKLDYIKELQENAKKEDITLYKSSMYCSLVSLLRYVKINKIPYLFCKDIKLPKENTEMIFKEEQIKITFQDKLNSRIHDFNWYGEYKKK</sequence>
<reference evidence="3" key="1">
    <citation type="submission" date="2022-08" db="EMBL/GenBank/DDBJ databases">
        <title>Novel sulphate-reducing endosymbionts in the free-living metamonad Anaeramoeba.</title>
        <authorList>
            <person name="Jerlstrom-Hultqvist J."/>
            <person name="Cepicka I."/>
            <person name="Gallot-Lavallee L."/>
            <person name="Salas-Leiva D."/>
            <person name="Curtis B.A."/>
            <person name="Zahonova K."/>
            <person name="Pipaliya S."/>
            <person name="Dacks J."/>
            <person name="Roger A.J."/>
        </authorList>
    </citation>
    <scope>NUCLEOTIDE SEQUENCE</scope>
    <source>
        <strain evidence="3">Busselton2</strain>
    </source>
</reference>
<evidence type="ECO:0000256" key="1">
    <source>
        <dbReference type="SAM" id="Coils"/>
    </source>
</evidence>
<proteinExistence type="predicted"/>
<protein>
    <submittedName>
        <fullName evidence="3">Spindle pole body component</fullName>
    </submittedName>
</protein>
<name>A0AAV7ZXX9_9EUKA</name>
<feature type="coiled-coil region" evidence="1">
    <location>
        <begin position="696"/>
        <end position="723"/>
    </location>
</feature>
<dbReference type="Proteomes" id="UP001146793">
    <property type="component" value="Unassembled WGS sequence"/>
</dbReference>
<dbReference type="AlphaFoldDB" id="A0AAV7ZXX9"/>
<evidence type="ECO:0000256" key="2">
    <source>
        <dbReference type="SAM" id="MobiDB-lite"/>
    </source>
</evidence>
<keyword evidence="1" id="KW-0175">Coiled coil</keyword>
<feature type="coiled-coil region" evidence="1">
    <location>
        <begin position="25"/>
        <end position="52"/>
    </location>
</feature>
<dbReference type="EMBL" id="JANTQA010000023">
    <property type="protein sequence ID" value="KAJ3444759.1"/>
    <property type="molecule type" value="Genomic_DNA"/>
</dbReference>
<dbReference type="Pfam" id="PF26128">
    <property type="entry name" value="Gad2"/>
    <property type="match status" value="1"/>
</dbReference>
<organism evidence="3 4">
    <name type="scientific">Anaeramoeba flamelloides</name>
    <dbReference type="NCBI Taxonomy" id="1746091"/>
    <lineage>
        <taxon>Eukaryota</taxon>
        <taxon>Metamonada</taxon>
        <taxon>Anaeramoebidae</taxon>
        <taxon>Anaeramoeba</taxon>
    </lineage>
</organism>
<dbReference type="PANTHER" id="PTHR42264">
    <property type="entry name" value="EPHRIN_REC_LIKE DOMAIN-CONTAINING PROTEIN"/>
    <property type="match status" value="1"/>
</dbReference>
<evidence type="ECO:0000313" key="3">
    <source>
        <dbReference type="EMBL" id="KAJ3444759.1"/>
    </source>
</evidence>
<evidence type="ECO:0000313" key="4">
    <source>
        <dbReference type="Proteomes" id="UP001146793"/>
    </source>
</evidence>
<comment type="caution">
    <text evidence="3">The sequence shown here is derived from an EMBL/GenBank/DDBJ whole genome shotgun (WGS) entry which is preliminary data.</text>
</comment>